<organism evidence="1 2">
    <name type="scientific">Siphonobacter curvatus</name>
    <dbReference type="NCBI Taxonomy" id="2094562"/>
    <lineage>
        <taxon>Bacteria</taxon>
        <taxon>Pseudomonadati</taxon>
        <taxon>Bacteroidota</taxon>
        <taxon>Cytophagia</taxon>
        <taxon>Cytophagales</taxon>
        <taxon>Cytophagaceae</taxon>
        <taxon>Siphonobacter</taxon>
    </lineage>
</organism>
<accession>A0A2S7IPL9</accession>
<dbReference type="OrthoDB" id="7029286at2"/>
<evidence type="ECO:0000313" key="2">
    <source>
        <dbReference type="Proteomes" id="UP000239590"/>
    </source>
</evidence>
<sequence length="90" mass="10634">MTPIRIEKVGDINFTYPYLELFKEQQLNPFMEIGITDDRELSFTIYPIAEKVVLTLEQWEGILTTAKEFLPKALRDEDSFQEWYGKESKP</sequence>
<protein>
    <submittedName>
        <fullName evidence="1">Uncharacterized protein</fullName>
    </submittedName>
</protein>
<dbReference type="EMBL" id="PTRA01000001">
    <property type="protein sequence ID" value="PQA59673.1"/>
    <property type="molecule type" value="Genomic_DNA"/>
</dbReference>
<reference evidence="2" key="1">
    <citation type="submission" date="2018-02" db="EMBL/GenBank/DDBJ databases">
        <title>Genome sequencing of Solimonas sp. HR-BB.</title>
        <authorList>
            <person name="Lee Y."/>
            <person name="Jeon C.O."/>
        </authorList>
    </citation>
    <scope>NUCLEOTIDE SEQUENCE [LARGE SCALE GENOMIC DNA]</scope>
    <source>
        <strain evidence="2">HR-U</strain>
    </source>
</reference>
<gene>
    <name evidence="1" type="ORF">C5O19_08580</name>
</gene>
<dbReference type="AlphaFoldDB" id="A0A2S7IPL9"/>
<proteinExistence type="predicted"/>
<name>A0A2S7IPL9_9BACT</name>
<keyword evidence="2" id="KW-1185">Reference proteome</keyword>
<comment type="caution">
    <text evidence="1">The sequence shown here is derived from an EMBL/GenBank/DDBJ whole genome shotgun (WGS) entry which is preliminary data.</text>
</comment>
<evidence type="ECO:0000313" key="1">
    <source>
        <dbReference type="EMBL" id="PQA59673.1"/>
    </source>
</evidence>
<dbReference type="RefSeq" id="WP_104711343.1">
    <property type="nucleotide sequence ID" value="NZ_PTRA01000001.1"/>
</dbReference>
<dbReference type="Proteomes" id="UP000239590">
    <property type="component" value="Unassembled WGS sequence"/>
</dbReference>